<dbReference type="Pfam" id="PF22692">
    <property type="entry name" value="LlgE_F_G_D1"/>
    <property type="match status" value="1"/>
</dbReference>
<dbReference type="PANTHER" id="PTHR30435:SF19">
    <property type="entry name" value="FLAGELLAR BASAL-BODY ROD PROTEIN FLGG"/>
    <property type="match status" value="1"/>
</dbReference>
<evidence type="ECO:0000256" key="6">
    <source>
        <dbReference type="NCBIfam" id="TIGR02488"/>
    </source>
</evidence>
<dbReference type="PATRIC" id="fig|449.7.peg.2113"/>
<evidence type="ECO:0000256" key="4">
    <source>
        <dbReference type="ARBA" id="ARBA00023143"/>
    </source>
</evidence>
<feature type="domain" description="Flagellar basal-body/hook protein C-terminal" evidence="9">
    <location>
        <begin position="216"/>
        <end position="259"/>
    </location>
</feature>
<dbReference type="NCBIfam" id="TIGR03506">
    <property type="entry name" value="FlgEFG_subfam"/>
    <property type="match status" value="2"/>
</dbReference>
<comment type="subunit">
    <text evidence="7">The basal body constitutes a major portion of the flagellar organelle and consists of four rings (L,P,S, and M) mounted on a central rod. The rod consists of about 26 subunits of FlgG in the distal portion, and FlgB, FlgC and FlgF are thought to build up the proximal portion of the rod with about 6 subunits each.</text>
</comment>
<dbReference type="SUPFAM" id="SSF117143">
    <property type="entry name" value="Flagellar hook protein flgE"/>
    <property type="match status" value="1"/>
</dbReference>
<keyword evidence="4 7" id="KW-0975">Bacterial flagellum</keyword>
<dbReference type="Pfam" id="PF00460">
    <property type="entry name" value="Flg_bb_rod"/>
    <property type="match status" value="1"/>
</dbReference>
<dbReference type="InterPro" id="IPR010930">
    <property type="entry name" value="Flg_bb/hook_C_dom"/>
</dbReference>
<comment type="similarity">
    <text evidence="2 7">Belongs to the flagella basal body rod proteins family.</text>
</comment>
<dbReference type="InterPro" id="IPR037925">
    <property type="entry name" value="FlgE/F/G-like"/>
</dbReference>
<evidence type="ECO:0000259" key="10">
    <source>
        <dbReference type="Pfam" id="PF22692"/>
    </source>
</evidence>
<sequence length="261" mass="27799">MEPALWVSKTGLDAQDKNIANIANNLANVNTTGFKKGRAVFEDLIYQNLRQAGAQSTQSTEIPTGINMGTGVHMVATQKIFNQGSIQNTQNTLDVAIQGRGFFRVLLPDGTEAYTRDGTFQSDSQGQIVTANGYVLQPPITVPEQTLSITIGTDGTVTALVAGNNVPTQIGTLELTDFINPTGLQPIGQNLFLETVASGPAQTDIPGNSGLGTLLQGSLEASNVNVVEELVNMIQAQRSYEITAKGIQTVDNMLQYLTQTV</sequence>
<proteinExistence type="inferred from homology"/>
<evidence type="ECO:0000259" key="9">
    <source>
        <dbReference type="Pfam" id="PF06429"/>
    </source>
</evidence>
<dbReference type="InterPro" id="IPR053967">
    <property type="entry name" value="LlgE_F_G-like_D1"/>
</dbReference>
<dbReference type="GO" id="GO:0009426">
    <property type="term" value="C:bacterial-type flagellum basal body, distal rod"/>
    <property type="evidence" value="ECO:0007669"/>
    <property type="project" value="UniProtKB-UniRule"/>
</dbReference>
<keyword evidence="11" id="KW-0966">Cell projection</keyword>
<evidence type="ECO:0000256" key="1">
    <source>
        <dbReference type="ARBA" id="ARBA00004117"/>
    </source>
</evidence>
<feature type="domain" description="Flagellar basal body rod protein N-terminal" evidence="8">
    <location>
        <begin position="8"/>
        <end position="35"/>
    </location>
</feature>
<dbReference type="RefSeq" id="WP_045106317.1">
    <property type="nucleotide sequence ID" value="NZ_LN681225.1"/>
</dbReference>
<gene>
    <name evidence="11" type="primary">flgG</name>
    <name evidence="11" type="ORF">LHA_2033</name>
</gene>
<dbReference type="InterPro" id="IPR020013">
    <property type="entry name" value="Flagellar_FlgE/F/G"/>
</dbReference>
<keyword evidence="11" id="KW-0969">Cilium</keyword>
<dbReference type="NCBIfam" id="TIGR02488">
    <property type="entry name" value="flgG_G_neg"/>
    <property type="match status" value="1"/>
</dbReference>
<evidence type="ECO:0000259" key="8">
    <source>
        <dbReference type="Pfam" id="PF00460"/>
    </source>
</evidence>
<reference evidence="12" key="1">
    <citation type="submission" date="2014-09" db="EMBL/GenBank/DDBJ databases">
        <authorList>
            <person name="Gomez-Valero L."/>
        </authorList>
    </citation>
    <scope>NUCLEOTIDE SEQUENCE [LARGE SCALE GENOMIC DNA]</scope>
    <source>
        <strain evidence="12">ATCC35250</strain>
    </source>
</reference>
<dbReference type="AlphaFoldDB" id="A0A0A8UWD0"/>
<dbReference type="InterPro" id="IPR012834">
    <property type="entry name" value="FlgG_G_neg"/>
</dbReference>
<dbReference type="EMBL" id="LN681225">
    <property type="protein sequence ID" value="CEK11059.1"/>
    <property type="molecule type" value="Genomic_DNA"/>
</dbReference>
<dbReference type="InterPro" id="IPR001444">
    <property type="entry name" value="Flag_bb_rod_N"/>
</dbReference>
<evidence type="ECO:0000256" key="5">
    <source>
        <dbReference type="ARBA" id="ARBA00032912"/>
    </source>
</evidence>
<keyword evidence="12" id="KW-1185">Reference proteome</keyword>
<dbReference type="GO" id="GO:0071978">
    <property type="term" value="P:bacterial-type flagellum-dependent swarming motility"/>
    <property type="evidence" value="ECO:0007669"/>
    <property type="project" value="TreeGrafter"/>
</dbReference>
<evidence type="ECO:0000256" key="3">
    <source>
        <dbReference type="ARBA" id="ARBA00017948"/>
    </source>
</evidence>
<feature type="domain" description="Flagellar hook protein FlgE/F/G-like D1" evidence="10">
    <location>
        <begin position="96"/>
        <end position="159"/>
    </location>
</feature>
<dbReference type="PANTHER" id="PTHR30435">
    <property type="entry name" value="FLAGELLAR PROTEIN"/>
    <property type="match status" value="1"/>
</dbReference>
<evidence type="ECO:0000313" key="12">
    <source>
        <dbReference type="Proteomes" id="UP000032803"/>
    </source>
</evidence>
<dbReference type="STRING" id="449.LHA_2033"/>
<keyword evidence="11" id="KW-0282">Flagellum</keyword>
<dbReference type="Pfam" id="PF06429">
    <property type="entry name" value="Flg_bbr_C"/>
    <property type="match status" value="1"/>
</dbReference>
<evidence type="ECO:0000256" key="2">
    <source>
        <dbReference type="ARBA" id="ARBA00009677"/>
    </source>
</evidence>
<comment type="subcellular location">
    <subcellularLocation>
        <location evidence="1 7">Bacterial flagellum basal body</location>
    </subcellularLocation>
</comment>
<organism evidence="11 12">
    <name type="scientific">Legionella hackeliae</name>
    <dbReference type="NCBI Taxonomy" id="449"/>
    <lineage>
        <taxon>Bacteria</taxon>
        <taxon>Pseudomonadati</taxon>
        <taxon>Pseudomonadota</taxon>
        <taxon>Gammaproteobacteria</taxon>
        <taxon>Legionellales</taxon>
        <taxon>Legionellaceae</taxon>
        <taxon>Legionella</taxon>
    </lineage>
</organism>
<dbReference type="HOGENOM" id="CLU_013687_0_1_6"/>
<evidence type="ECO:0000256" key="7">
    <source>
        <dbReference type="RuleBase" id="RU362116"/>
    </source>
</evidence>
<dbReference type="KEGG" id="lha:LHA_2033"/>
<dbReference type="Proteomes" id="UP000032803">
    <property type="component" value="Chromosome I"/>
</dbReference>
<protein>
    <recommendedName>
        <fullName evidence="3 6">Flagellar basal-body rod protein FlgG</fullName>
    </recommendedName>
    <alternativeName>
        <fullName evidence="5 7">Distal rod protein</fullName>
    </alternativeName>
</protein>
<name>A0A0A8UWD0_LEGHA</name>
<dbReference type="OrthoDB" id="9804559at2"/>
<accession>A0A0A8UWD0</accession>
<evidence type="ECO:0000313" key="11">
    <source>
        <dbReference type="EMBL" id="CEK11059.1"/>
    </source>
</evidence>